<dbReference type="PANTHER" id="PTHR33048:SF129">
    <property type="entry name" value="INTEGRAL MEMBRANE PROTEIN-RELATED"/>
    <property type="match status" value="1"/>
</dbReference>
<name>M2RTN6_COCSN</name>
<dbReference type="InterPro" id="IPR016181">
    <property type="entry name" value="Acyl_CoA_acyltransferase"/>
</dbReference>
<gene>
    <name evidence="9" type="ORF">COCSADRAFT_76675</name>
</gene>
<feature type="transmembrane region" description="Helical" evidence="7">
    <location>
        <begin position="81"/>
        <end position="104"/>
    </location>
</feature>
<comment type="similarity">
    <text evidence="5">Belongs to the SAT4 family.</text>
</comment>
<evidence type="ECO:0000256" key="6">
    <source>
        <dbReference type="SAM" id="MobiDB-lite"/>
    </source>
</evidence>
<dbReference type="Proteomes" id="UP000016934">
    <property type="component" value="Unassembled WGS sequence"/>
</dbReference>
<dbReference type="Pfam" id="PF20684">
    <property type="entry name" value="Fung_rhodopsin"/>
    <property type="match status" value="1"/>
</dbReference>
<feature type="compositionally biased region" description="Low complexity" evidence="6">
    <location>
        <begin position="298"/>
        <end position="307"/>
    </location>
</feature>
<evidence type="ECO:0000256" key="7">
    <source>
        <dbReference type="SAM" id="Phobius"/>
    </source>
</evidence>
<dbReference type="eggNOG" id="ENOG502SNAH">
    <property type="taxonomic scope" value="Eukaryota"/>
</dbReference>
<dbReference type="RefSeq" id="XP_007695129.1">
    <property type="nucleotide sequence ID" value="XM_007696939.1"/>
</dbReference>
<dbReference type="HOGENOM" id="CLU_346870_0_0_1"/>
<feature type="transmembrane region" description="Helical" evidence="7">
    <location>
        <begin position="205"/>
        <end position="227"/>
    </location>
</feature>
<evidence type="ECO:0000256" key="1">
    <source>
        <dbReference type="ARBA" id="ARBA00004141"/>
    </source>
</evidence>
<protein>
    <recommendedName>
        <fullName evidence="8">Rhodopsin domain-containing protein</fullName>
    </recommendedName>
</protein>
<accession>M2RTN6</accession>
<dbReference type="OMA" id="PTFLYWN"/>
<reference evidence="10" key="2">
    <citation type="journal article" date="2013" name="PLoS Genet.">
        <title>Comparative genome structure, secondary metabolite, and effector coding capacity across Cochliobolus pathogens.</title>
        <authorList>
            <person name="Condon B.J."/>
            <person name="Leng Y."/>
            <person name="Wu D."/>
            <person name="Bushley K.E."/>
            <person name="Ohm R.A."/>
            <person name="Otillar R."/>
            <person name="Martin J."/>
            <person name="Schackwitz W."/>
            <person name="Grimwood J."/>
            <person name="MohdZainudin N."/>
            <person name="Xue C."/>
            <person name="Wang R."/>
            <person name="Manning V.A."/>
            <person name="Dhillon B."/>
            <person name="Tu Z.J."/>
            <person name="Steffenson B.J."/>
            <person name="Salamov A."/>
            <person name="Sun H."/>
            <person name="Lowry S."/>
            <person name="LaButti K."/>
            <person name="Han J."/>
            <person name="Copeland A."/>
            <person name="Lindquist E."/>
            <person name="Barry K."/>
            <person name="Schmutz J."/>
            <person name="Baker S.E."/>
            <person name="Ciuffetti L.M."/>
            <person name="Grigoriev I.V."/>
            <person name="Zhong S."/>
            <person name="Turgeon B.G."/>
        </authorList>
    </citation>
    <scope>NUCLEOTIDE SEQUENCE [LARGE SCALE GENOMIC DNA]</scope>
    <source>
        <strain evidence="10">ND90Pr / ATCC 201652</strain>
    </source>
</reference>
<evidence type="ECO:0000256" key="2">
    <source>
        <dbReference type="ARBA" id="ARBA00022692"/>
    </source>
</evidence>
<dbReference type="PANTHER" id="PTHR33048">
    <property type="entry name" value="PTH11-LIKE INTEGRAL MEMBRANE PROTEIN (AFU_ORTHOLOGUE AFUA_5G11245)"/>
    <property type="match status" value="1"/>
</dbReference>
<feature type="transmembrane region" description="Helical" evidence="7">
    <location>
        <begin position="116"/>
        <end position="140"/>
    </location>
</feature>
<dbReference type="AlphaFoldDB" id="M2RTN6"/>
<evidence type="ECO:0000256" key="5">
    <source>
        <dbReference type="ARBA" id="ARBA00038359"/>
    </source>
</evidence>
<dbReference type="SUPFAM" id="SSF55729">
    <property type="entry name" value="Acyl-CoA N-acyltransferases (Nat)"/>
    <property type="match status" value="1"/>
</dbReference>
<keyword evidence="2 7" id="KW-0812">Transmembrane</keyword>
<comment type="subcellular location">
    <subcellularLocation>
        <location evidence="1">Membrane</location>
        <topology evidence="1">Multi-pass membrane protein</topology>
    </subcellularLocation>
</comment>
<dbReference type="Gene3D" id="3.40.630.30">
    <property type="match status" value="1"/>
</dbReference>
<keyword evidence="10" id="KW-1185">Reference proteome</keyword>
<reference evidence="9 10" key="1">
    <citation type="journal article" date="2012" name="PLoS Pathog.">
        <title>Diverse lifestyles and strategies of plant pathogenesis encoded in the genomes of eighteen Dothideomycetes fungi.</title>
        <authorList>
            <person name="Ohm R.A."/>
            <person name="Feau N."/>
            <person name="Henrissat B."/>
            <person name="Schoch C.L."/>
            <person name="Horwitz B.A."/>
            <person name="Barry K.W."/>
            <person name="Condon B.J."/>
            <person name="Copeland A.C."/>
            <person name="Dhillon B."/>
            <person name="Glaser F."/>
            <person name="Hesse C.N."/>
            <person name="Kosti I."/>
            <person name="LaButti K."/>
            <person name="Lindquist E.A."/>
            <person name="Lucas S."/>
            <person name="Salamov A.A."/>
            <person name="Bradshaw R.E."/>
            <person name="Ciuffetti L."/>
            <person name="Hamelin R.C."/>
            <person name="Kema G.H.J."/>
            <person name="Lawrence C."/>
            <person name="Scott J.A."/>
            <person name="Spatafora J.W."/>
            <person name="Turgeon B.G."/>
            <person name="de Wit P.J.G.M."/>
            <person name="Zhong S."/>
            <person name="Goodwin S.B."/>
            <person name="Grigoriev I.V."/>
        </authorList>
    </citation>
    <scope>NUCLEOTIDE SEQUENCE [LARGE SCALE GENOMIC DNA]</scope>
    <source>
        <strain evidence="10">ND90Pr / ATCC 201652</strain>
    </source>
</reference>
<dbReference type="GeneID" id="19140576"/>
<evidence type="ECO:0000256" key="4">
    <source>
        <dbReference type="ARBA" id="ARBA00023136"/>
    </source>
</evidence>
<dbReference type="EMBL" id="KB445637">
    <property type="protein sequence ID" value="EMD69954.1"/>
    <property type="molecule type" value="Genomic_DNA"/>
</dbReference>
<evidence type="ECO:0000313" key="9">
    <source>
        <dbReference type="EMBL" id="EMD69954.1"/>
    </source>
</evidence>
<dbReference type="InterPro" id="IPR049326">
    <property type="entry name" value="Rhodopsin_dom_fungi"/>
</dbReference>
<evidence type="ECO:0000313" key="10">
    <source>
        <dbReference type="Proteomes" id="UP000016934"/>
    </source>
</evidence>
<evidence type="ECO:0000256" key="3">
    <source>
        <dbReference type="ARBA" id="ARBA00022989"/>
    </source>
</evidence>
<sequence length="784" mass="87353">MPGGLYPPLEVSQNWPAANFVNPELRSDAIIILAYILGPLSPPTIALTALYPLATKQAFDRHIWDLDAFTDPLRVVIARKYVLAAETIFCVATGLVKVSILLFYRRLSSRVVSRGFFWTTWIAIVYIVAYSIALTVAPIVGCQPIEAFWEQFNPIKRLQGYEFHCFDEGADVLAASIISATQDLLTAILPTFLYWNLQIPLQQKLALFGIFAMGYGVVALGALRAYYSWHAFYNTYDITWATYDLFLTSLLELHIGCLCANAPALKVFFKHFFQEKLTSRSRTKTPVGSKDRASPNGSSKPSKSSLWSKISSVLETGNESGMRSTRGYLDSHAGMTVDSHGGVFVQKDMQVHHSPANSVPESPAGRPVSSMTNDNIVDHYYDDIELGLYTTRNSGTSSVYSPRSFDNAAPGVIPPLPTSPSFAAHEPLTAHPVSPIVAEPPKSPVLPVPAVEKATFQRAPTPLPSRTLSHHRPSWQTWILCCDAEWRRFLHCELSVKTQNKKERILRPAQNRKVRILTITPFQKSSNDIFHLEEKKLSDDSSNTKPSLSPSLPLHPPHQFLQHQFYTMSSTTTSLSQPALYTSSTIKSTPTLSTALTSLINSAFHRSATSDPRWDTTIPRFDSPDELCKMIGDEQSMVAVIYSSRPKTKLEDSEGKQEEDREVGEREIVACAAAISWKGGWHREGSNCESGWEIKTVCVHEEFVGQGLASRLVGFLGDHLCACAREKGEKNGKVTLWLLVADDLNGAYWRRRGWSEVRRRTEGPGVWGCKGEFDMVVLRKEYVS</sequence>
<keyword evidence="3 7" id="KW-1133">Transmembrane helix</keyword>
<dbReference type="GO" id="GO:0016020">
    <property type="term" value="C:membrane"/>
    <property type="evidence" value="ECO:0007669"/>
    <property type="project" value="UniProtKB-SubCell"/>
</dbReference>
<keyword evidence="4 7" id="KW-0472">Membrane</keyword>
<feature type="domain" description="Rhodopsin" evidence="8">
    <location>
        <begin position="28"/>
        <end position="270"/>
    </location>
</feature>
<dbReference type="KEGG" id="bsc:COCSADRAFT_76675"/>
<dbReference type="CDD" id="cd04301">
    <property type="entry name" value="NAT_SF"/>
    <property type="match status" value="1"/>
</dbReference>
<evidence type="ECO:0000259" key="8">
    <source>
        <dbReference type="Pfam" id="PF20684"/>
    </source>
</evidence>
<organism evidence="9 10">
    <name type="scientific">Cochliobolus sativus (strain ND90Pr / ATCC 201652)</name>
    <name type="common">Common root rot and spot blotch fungus</name>
    <name type="synonym">Bipolaris sorokiniana</name>
    <dbReference type="NCBI Taxonomy" id="665912"/>
    <lineage>
        <taxon>Eukaryota</taxon>
        <taxon>Fungi</taxon>
        <taxon>Dikarya</taxon>
        <taxon>Ascomycota</taxon>
        <taxon>Pezizomycotina</taxon>
        <taxon>Dothideomycetes</taxon>
        <taxon>Pleosporomycetidae</taxon>
        <taxon>Pleosporales</taxon>
        <taxon>Pleosporineae</taxon>
        <taxon>Pleosporaceae</taxon>
        <taxon>Bipolaris</taxon>
    </lineage>
</organism>
<dbReference type="OrthoDB" id="5429740at2759"/>
<feature type="region of interest" description="Disordered" evidence="6">
    <location>
        <begin position="283"/>
        <end position="307"/>
    </location>
</feature>
<dbReference type="InterPro" id="IPR052337">
    <property type="entry name" value="SAT4-like"/>
</dbReference>
<proteinExistence type="inferred from homology"/>